<reference evidence="1 2" key="1">
    <citation type="submission" date="2021-06" db="EMBL/GenBank/DDBJ databases">
        <authorList>
            <person name="Kallberg Y."/>
            <person name="Tangrot J."/>
            <person name="Rosling A."/>
        </authorList>
    </citation>
    <scope>NUCLEOTIDE SEQUENCE [LARGE SCALE GENOMIC DNA]</scope>
    <source>
        <strain evidence="1 2">120-4 pot B 10/14</strain>
    </source>
</reference>
<evidence type="ECO:0000313" key="1">
    <source>
        <dbReference type="EMBL" id="CAG8779039.1"/>
    </source>
</evidence>
<dbReference type="EMBL" id="CAJVQB010016249">
    <property type="protein sequence ID" value="CAG8779039.1"/>
    <property type="molecule type" value="Genomic_DNA"/>
</dbReference>
<gene>
    <name evidence="1" type="ORF">GMARGA_LOCUS19458</name>
</gene>
<accession>A0ABN7VJC3</accession>
<feature type="non-terminal residue" evidence="1">
    <location>
        <position position="233"/>
    </location>
</feature>
<comment type="caution">
    <text evidence="1">The sequence shown here is derived from an EMBL/GenBank/DDBJ whole genome shotgun (WGS) entry which is preliminary data.</text>
</comment>
<keyword evidence="2" id="KW-1185">Reference proteome</keyword>
<dbReference type="Proteomes" id="UP000789901">
    <property type="component" value="Unassembled WGS sequence"/>
</dbReference>
<name>A0ABN7VJC3_GIGMA</name>
<sequence>MANSIFYYSNICNFKSLANEIIIKQFSSLYTRLNSAKPEAETLEIQFLQESIILQDSVTRKIKDNLCINADLKGLAILNLQRLLADKRIKDWVITKKIDSKPILGHIVKKNSNSVLIKHWKKLDHLVLSQSKLKKYRKCSLSVDSFYTLMLSKEKILGTFPKNSFFFETISDKTNDLSIDTAWIQVDKNEFQVIEQSVYGIRNWLSSTKPKLLAILMALYTVSEKKMVKIFTD</sequence>
<evidence type="ECO:0000313" key="2">
    <source>
        <dbReference type="Proteomes" id="UP000789901"/>
    </source>
</evidence>
<organism evidence="1 2">
    <name type="scientific">Gigaspora margarita</name>
    <dbReference type="NCBI Taxonomy" id="4874"/>
    <lineage>
        <taxon>Eukaryota</taxon>
        <taxon>Fungi</taxon>
        <taxon>Fungi incertae sedis</taxon>
        <taxon>Mucoromycota</taxon>
        <taxon>Glomeromycotina</taxon>
        <taxon>Glomeromycetes</taxon>
        <taxon>Diversisporales</taxon>
        <taxon>Gigasporaceae</taxon>
        <taxon>Gigaspora</taxon>
    </lineage>
</organism>
<protein>
    <submittedName>
        <fullName evidence="1">38896_t:CDS:1</fullName>
    </submittedName>
</protein>
<proteinExistence type="predicted"/>